<accession>A0A377J3K2</accession>
<organism evidence="9 10">
    <name type="scientific">Helicobacter canis</name>
    <dbReference type="NCBI Taxonomy" id="29419"/>
    <lineage>
        <taxon>Bacteria</taxon>
        <taxon>Pseudomonadati</taxon>
        <taxon>Campylobacterota</taxon>
        <taxon>Epsilonproteobacteria</taxon>
        <taxon>Campylobacterales</taxon>
        <taxon>Helicobacteraceae</taxon>
        <taxon>Helicobacter</taxon>
    </lineage>
</organism>
<evidence type="ECO:0000256" key="7">
    <source>
        <dbReference type="HAMAP-Rule" id="MF_00323"/>
    </source>
</evidence>
<dbReference type="GO" id="GO:0046872">
    <property type="term" value="F:metal ion binding"/>
    <property type="evidence" value="ECO:0007669"/>
    <property type="project" value="UniProtKB-KW"/>
</dbReference>
<evidence type="ECO:0000256" key="6">
    <source>
        <dbReference type="ARBA" id="ARBA00024536"/>
    </source>
</evidence>
<dbReference type="InterPro" id="IPR019772">
    <property type="entry name" value="Ferrochelatase_AS"/>
</dbReference>
<dbReference type="PROSITE" id="PS00534">
    <property type="entry name" value="FERROCHELATASE"/>
    <property type="match status" value="1"/>
</dbReference>
<dbReference type="RefSeq" id="WP_115011204.1">
    <property type="nucleotide sequence ID" value="NZ_UGHV01000001.1"/>
</dbReference>
<comment type="similarity">
    <text evidence="1 7 8">Belongs to the ferrochelatase family.</text>
</comment>
<proteinExistence type="inferred from homology"/>
<dbReference type="InterPro" id="IPR033659">
    <property type="entry name" value="Ferrochelatase_N"/>
</dbReference>
<dbReference type="NCBIfam" id="TIGR00109">
    <property type="entry name" value="hemH"/>
    <property type="match status" value="1"/>
</dbReference>
<dbReference type="PANTHER" id="PTHR11108">
    <property type="entry name" value="FERROCHELATASE"/>
    <property type="match status" value="1"/>
</dbReference>
<evidence type="ECO:0000256" key="8">
    <source>
        <dbReference type="RuleBase" id="RU000607"/>
    </source>
</evidence>
<keyword evidence="4 7" id="KW-0456">Lyase</keyword>
<evidence type="ECO:0000256" key="2">
    <source>
        <dbReference type="ARBA" id="ARBA00023004"/>
    </source>
</evidence>
<comment type="function">
    <text evidence="7 8">Catalyzes the ferrous insertion into protoporphyrin IX.</text>
</comment>
<name>A0A377J3K2_9HELI</name>
<evidence type="ECO:0000256" key="1">
    <source>
        <dbReference type="ARBA" id="ARBA00007718"/>
    </source>
</evidence>
<evidence type="ECO:0000313" key="9">
    <source>
        <dbReference type="EMBL" id="STO96909.1"/>
    </source>
</evidence>
<protein>
    <recommendedName>
        <fullName evidence="7 8">Ferrochelatase</fullName>
        <ecNumber evidence="7 8">4.98.1.1</ecNumber>
    </recommendedName>
    <alternativeName>
        <fullName evidence="7">Heme synthase</fullName>
    </alternativeName>
    <alternativeName>
        <fullName evidence="7">Protoheme ferro-lyase</fullName>
    </alternativeName>
</protein>
<reference evidence="9 10" key="1">
    <citation type="submission" date="2018-06" db="EMBL/GenBank/DDBJ databases">
        <authorList>
            <consortium name="Pathogen Informatics"/>
            <person name="Doyle S."/>
        </authorList>
    </citation>
    <scope>NUCLEOTIDE SEQUENCE [LARGE SCALE GENOMIC DNA]</scope>
    <source>
        <strain evidence="9 10">NCTC12410</strain>
    </source>
</reference>
<comment type="pathway">
    <text evidence="7 8">Porphyrin-containing compound metabolism; protoheme biosynthesis; protoheme from protoporphyrin-IX: step 1/1.</text>
</comment>
<evidence type="ECO:0000313" key="10">
    <source>
        <dbReference type="Proteomes" id="UP000254841"/>
    </source>
</evidence>
<dbReference type="EC" id="4.98.1.1" evidence="7 8"/>
<dbReference type="OrthoDB" id="9809741at2"/>
<sequence length="329" mass="37366">MPTQSPANHTHKRAIILLNMGGPTDISGVESFLQNLFSDPLILRIKNRFIRKMVGSFIINKRLESAKHNYRAIGGASPLPAHTFALCKQLEKLDSSAIFTYAMRYTPPFAYDVLRSLCEQKVDEIVLFSMYPQFSTTTTKSSMLDIYHNLKALSYTPRIHIVEDFHAYEPYYELIVSTILDTLQERDPRDFTLLLSAHSLPQKIVDSGDPYPAQCQKGVEILRTIFARRGIEFAKIVLAYQSKVGPMRWIEPFTSDIIAKASGQNLIIYPLAFTIDNAETIYELGIEYKELAKQKGVKDYLLCPCMNDSPEFATMIYTLAKQRLDSSPT</sequence>
<dbReference type="CDD" id="cd00419">
    <property type="entry name" value="Ferrochelatase_C"/>
    <property type="match status" value="1"/>
</dbReference>
<keyword evidence="7 8" id="KW-0963">Cytoplasm</keyword>
<dbReference type="EMBL" id="UGHV01000001">
    <property type="protein sequence ID" value="STO96909.1"/>
    <property type="molecule type" value="Genomic_DNA"/>
</dbReference>
<dbReference type="GO" id="GO:0005737">
    <property type="term" value="C:cytoplasm"/>
    <property type="evidence" value="ECO:0007669"/>
    <property type="project" value="UniProtKB-SubCell"/>
</dbReference>
<feature type="binding site" evidence="7">
    <location>
        <position position="198"/>
    </location>
    <ligand>
        <name>Fe(2+)</name>
        <dbReference type="ChEBI" id="CHEBI:29033"/>
    </ligand>
</feature>
<dbReference type="GO" id="GO:0004325">
    <property type="term" value="F:ferrochelatase activity"/>
    <property type="evidence" value="ECO:0007669"/>
    <property type="project" value="UniProtKB-UniRule"/>
</dbReference>
<evidence type="ECO:0000256" key="5">
    <source>
        <dbReference type="ARBA" id="ARBA00023244"/>
    </source>
</evidence>
<keyword evidence="7" id="KW-0479">Metal-binding</keyword>
<keyword evidence="5 7" id="KW-0627">Porphyrin biosynthesis</keyword>
<dbReference type="HAMAP" id="MF_00323">
    <property type="entry name" value="Ferrochelatase"/>
    <property type="match status" value="1"/>
</dbReference>
<evidence type="ECO:0000256" key="3">
    <source>
        <dbReference type="ARBA" id="ARBA00023133"/>
    </source>
</evidence>
<dbReference type="GO" id="GO:0006783">
    <property type="term" value="P:heme biosynthetic process"/>
    <property type="evidence" value="ECO:0007669"/>
    <property type="project" value="UniProtKB-UniRule"/>
</dbReference>
<dbReference type="CDD" id="cd03411">
    <property type="entry name" value="Ferrochelatase_N"/>
    <property type="match status" value="1"/>
</dbReference>
<evidence type="ECO:0000256" key="4">
    <source>
        <dbReference type="ARBA" id="ARBA00023239"/>
    </source>
</evidence>
<comment type="catalytic activity">
    <reaction evidence="6">
        <text>Fe-coproporphyrin III + 2 H(+) = coproporphyrin III + Fe(2+)</text>
        <dbReference type="Rhea" id="RHEA:49572"/>
        <dbReference type="ChEBI" id="CHEBI:15378"/>
        <dbReference type="ChEBI" id="CHEBI:29033"/>
        <dbReference type="ChEBI" id="CHEBI:68438"/>
        <dbReference type="ChEBI" id="CHEBI:131725"/>
        <dbReference type="EC" id="4.99.1.9"/>
    </reaction>
    <physiologicalReaction direction="right-to-left" evidence="6">
        <dbReference type="Rhea" id="RHEA:49574"/>
    </physiologicalReaction>
</comment>
<dbReference type="SUPFAM" id="SSF53800">
    <property type="entry name" value="Chelatase"/>
    <property type="match status" value="1"/>
</dbReference>
<comment type="catalytic activity">
    <reaction evidence="7 8">
        <text>heme b + 2 H(+) = protoporphyrin IX + Fe(2+)</text>
        <dbReference type="Rhea" id="RHEA:22584"/>
        <dbReference type="ChEBI" id="CHEBI:15378"/>
        <dbReference type="ChEBI" id="CHEBI:29033"/>
        <dbReference type="ChEBI" id="CHEBI:57306"/>
        <dbReference type="ChEBI" id="CHEBI:60344"/>
        <dbReference type="EC" id="4.98.1.1"/>
    </reaction>
</comment>
<dbReference type="Gene3D" id="3.40.50.1400">
    <property type="match status" value="2"/>
</dbReference>
<dbReference type="UniPathway" id="UPA00252">
    <property type="reaction ID" value="UER00325"/>
</dbReference>
<dbReference type="AlphaFoldDB" id="A0A377J3K2"/>
<dbReference type="Pfam" id="PF00762">
    <property type="entry name" value="Ferrochelatase"/>
    <property type="match status" value="1"/>
</dbReference>
<keyword evidence="3 7" id="KW-0350">Heme biosynthesis</keyword>
<gene>
    <name evidence="9" type="primary">hemH_1</name>
    <name evidence="7" type="synonym">hemH</name>
    <name evidence="9" type="ORF">NCTC12410_00727</name>
</gene>
<dbReference type="InterPro" id="IPR001015">
    <property type="entry name" value="Ferrochelatase"/>
</dbReference>
<comment type="subcellular location">
    <subcellularLocation>
        <location evidence="7 8">Cytoplasm</location>
    </subcellularLocation>
</comment>
<keyword evidence="2 7" id="KW-0408">Iron</keyword>
<dbReference type="Proteomes" id="UP000254841">
    <property type="component" value="Unassembled WGS sequence"/>
</dbReference>
<dbReference type="PANTHER" id="PTHR11108:SF1">
    <property type="entry name" value="FERROCHELATASE, MITOCHONDRIAL"/>
    <property type="match status" value="1"/>
</dbReference>
<feature type="binding site" evidence="7">
    <location>
        <position position="279"/>
    </location>
    <ligand>
        <name>Fe(2+)</name>
        <dbReference type="ChEBI" id="CHEBI:29033"/>
    </ligand>
</feature>
<dbReference type="InterPro" id="IPR033644">
    <property type="entry name" value="Ferrochelatase_C"/>
</dbReference>